<dbReference type="InterPro" id="IPR016185">
    <property type="entry name" value="PreATP-grasp_dom_sf"/>
</dbReference>
<accession>A0A485M1E4</accession>
<dbReference type="PANTHER" id="PTHR23132">
    <property type="entry name" value="D-ALANINE--D-ALANINE LIGASE"/>
    <property type="match status" value="1"/>
</dbReference>
<keyword evidence="4 14" id="KW-0436">Ligase</keyword>
<evidence type="ECO:0000256" key="9">
    <source>
        <dbReference type="ARBA" id="ARBA00022960"/>
    </source>
</evidence>
<dbReference type="PROSITE" id="PS50975">
    <property type="entry name" value="ATP_GRASP"/>
    <property type="match status" value="1"/>
</dbReference>
<dbReference type="Gene3D" id="3.30.470.20">
    <property type="entry name" value="ATP-grasp fold, B domain"/>
    <property type="match status" value="1"/>
</dbReference>
<comment type="similarity">
    <text evidence="3">Belongs to the D-alanine--D-alanine ligase family.</text>
</comment>
<dbReference type="InterPro" id="IPR005905">
    <property type="entry name" value="D_ala_D_ala"/>
</dbReference>
<dbReference type="NCBIfam" id="NF002528">
    <property type="entry name" value="PRK01966.1-4"/>
    <property type="match status" value="1"/>
</dbReference>
<organism evidence="14">
    <name type="scientific">anaerobic digester metagenome</name>
    <dbReference type="NCBI Taxonomy" id="1263854"/>
    <lineage>
        <taxon>unclassified sequences</taxon>
        <taxon>metagenomes</taxon>
        <taxon>ecological metagenomes</taxon>
    </lineage>
</organism>
<dbReference type="PROSITE" id="PS00844">
    <property type="entry name" value="DALA_DALA_LIGASE_2"/>
    <property type="match status" value="1"/>
</dbReference>
<keyword evidence="10" id="KW-0573">Peptidoglycan synthesis</keyword>
<evidence type="ECO:0000256" key="4">
    <source>
        <dbReference type="ARBA" id="ARBA00022598"/>
    </source>
</evidence>
<dbReference type="GO" id="GO:0005829">
    <property type="term" value="C:cytosol"/>
    <property type="evidence" value="ECO:0007669"/>
    <property type="project" value="TreeGrafter"/>
</dbReference>
<evidence type="ECO:0000256" key="2">
    <source>
        <dbReference type="ARBA" id="ARBA00001946"/>
    </source>
</evidence>
<keyword evidence="8" id="KW-0460">Magnesium</keyword>
<dbReference type="GO" id="GO:0005524">
    <property type="term" value="F:ATP binding"/>
    <property type="evidence" value="ECO:0007669"/>
    <property type="project" value="UniProtKB-KW"/>
</dbReference>
<dbReference type="GO" id="GO:0008360">
    <property type="term" value="P:regulation of cell shape"/>
    <property type="evidence" value="ECO:0007669"/>
    <property type="project" value="UniProtKB-KW"/>
</dbReference>
<evidence type="ECO:0000259" key="13">
    <source>
        <dbReference type="PROSITE" id="PS50975"/>
    </source>
</evidence>
<dbReference type="SUPFAM" id="SSF56059">
    <property type="entry name" value="Glutathione synthetase ATP-binding domain-like"/>
    <property type="match status" value="1"/>
</dbReference>
<dbReference type="FunFam" id="3.30.470.20:FF:000008">
    <property type="entry name" value="D-alanine--D-alanine ligase"/>
    <property type="match status" value="1"/>
</dbReference>
<dbReference type="GO" id="GO:0008716">
    <property type="term" value="F:D-alanine-D-alanine ligase activity"/>
    <property type="evidence" value="ECO:0007669"/>
    <property type="project" value="UniProtKB-EC"/>
</dbReference>
<dbReference type="EC" id="6.3.2.4" evidence="14"/>
<dbReference type="Gene3D" id="3.30.1490.20">
    <property type="entry name" value="ATP-grasp fold, A domain"/>
    <property type="match status" value="1"/>
</dbReference>
<dbReference type="InterPro" id="IPR011095">
    <property type="entry name" value="Dala_Dala_lig_C"/>
</dbReference>
<dbReference type="SUPFAM" id="SSF52440">
    <property type="entry name" value="PreATP-grasp domain"/>
    <property type="match status" value="1"/>
</dbReference>
<dbReference type="InterPro" id="IPR013815">
    <property type="entry name" value="ATP_grasp_subdomain_1"/>
</dbReference>
<gene>
    <name evidence="14" type="primary">ddl</name>
    <name evidence="14" type="ORF">SCFA_290011</name>
</gene>
<evidence type="ECO:0000256" key="7">
    <source>
        <dbReference type="ARBA" id="ARBA00022840"/>
    </source>
</evidence>
<evidence type="ECO:0000313" key="14">
    <source>
        <dbReference type="EMBL" id="VFU14426.1"/>
    </source>
</evidence>
<dbReference type="PIRSF" id="PIRSF039102">
    <property type="entry name" value="Ddl/VanB"/>
    <property type="match status" value="1"/>
</dbReference>
<dbReference type="HAMAP" id="MF_00047">
    <property type="entry name" value="Dala_Dala_lig"/>
    <property type="match status" value="1"/>
</dbReference>
<proteinExistence type="inferred from homology"/>
<dbReference type="InterPro" id="IPR011127">
    <property type="entry name" value="Dala_Dala_lig_N"/>
</dbReference>
<keyword evidence="11" id="KW-0464">Manganese</keyword>
<keyword evidence="5" id="KW-0479">Metal-binding</keyword>
<dbReference type="Pfam" id="PF07478">
    <property type="entry name" value="Dala_Dala_lig_C"/>
    <property type="match status" value="1"/>
</dbReference>
<name>A0A485M1E4_9ZZZZ</name>
<dbReference type="GO" id="GO:0046872">
    <property type="term" value="F:metal ion binding"/>
    <property type="evidence" value="ECO:0007669"/>
    <property type="project" value="UniProtKB-KW"/>
</dbReference>
<dbReference type="Gene3D" id="3.40.50.20">
    <property type="match status" value="1"/>
</dbReference>
<protein>
    <submittedName>
        <fullName evidence="14">D-alanine--D-alanine ligase</fullName>
        <ecNumber evidence="14">6.3.2.4</ecNumber>
    </submittedName>
</protein>
<sequence>MKSVKQTVAILFGGVSAEHDVSVVSARSVTRSIDRERFDPVPVAIDKSGSWYLGAGAFDLLESGELHDVERVILSTDARKRGFLSLESGGITGVDVVFPVLHGPRGEDGTMQGLLELSGIPYVGCDTMSSAIAMDKDMTKRVLAQRGLPVVKGVSMTAWMWATDKDEVLKEISETLKFPLFVKPATMGSSIGITKAGSMDEMISGIDLALRYSTKAIVEESVENPLEIEVAVLGNNEPRASIPGQIVPCREFYDFDAKYVDGSSKLIIPAGLSKMLTEDIRFAAVDAFAAIGGSGMARVDFLVSQGEYFVNEINTIPGFTSISMYPKLWEASGISYTDLITALIDLAFKRHQEINALTKTIELDKKLGC</sequence>
<evidence type="ECO:0000256" key="5">
    <source>
        <dbReference type="ARBA" id="ARBA00022723"/>
    </source>
</evidence>
<reference evidence="14" key="1">
    <citation type="submission" date="2019-03" db="EMBL/GenBank/DDBJ databases">
        <authorList>
            <person name="Hao L."/>
        </authorList>
    </citation>
    <scope>NUCLEOTIDE SEQUENCE</scope>
</reference>
<evidence type="ECO:0000256" key="6">
    <source>
        <dbReference type="ARBA" id="ARBA00022741"/>
    </source>
</evidence>
<keyword evidence="6" id="KW-0547">Nucleotide-binding</keyword>
<comment type="cofactor">
    <cofactor evidence="1">
        <name>Mn(2+)</name>
        <dbReference type="ChEBI" id="CHEBI:29035"/>
    </cofactor>
</comment>
<keyword evidence="7" id="KW-0067">ATP-binding</keyword>
<dbReference type="InterPro" id="IPR000291">
    <property type="entry name" value="D-Ala_lig_Van_CS"/>
</dbReference>
<dbReference type="PROSITE" id="PS00843">
    <property type="entry name" value="DALA_DALA_LIGASE_1"/>
    <property type="match status" value="1"/>
</dbReference>
<evidence type="ECO:0000256" key="1">
    <source>
        <dbReference type="ARBA" id="ARBA00001936"/>
    </source>
</evidence>
<dbReference type="AlphaFoldDB" id="A0A485M1E4"/>
<evidence type="ECO:0000256" key="8">
    <source>
        <dbReference type="ARBA" id="ARBA00022842"/>
    </source>
</evidence>
<feature type="domain" description="ATP-grasp" evidence="13">
    <location>
        <begin position="140"/>
        <end position="345"/>
    </location>
</feature>
<evidence type="ECO:0000256" key="11">
    <source>
        <dbReference type="ARBA" id="ARBA00023211"/>
    </source>
</evidence>
<keyword evidence="12" id="KW-0961">Cell wall biogenesis/degradation</keyword>
<dbReference type="Pfam" id="PF01820">
    <property type="entry name" value="Dala_Dala_lig_N"/>
    <property type="match status" value="1"/>
</dbReference>
<comment type="cofactor">
    <cofactor evidence="2">
        <name>Mg(2+)</name>
        <dbReference type="ChEBI" id="CHEBI:18420"/>
    </cofactor>
</comment>
<dbReference type="GO" id="GO:0071555">
    <property type="term" value="P:cell wall organization"/>
    <property type="evidence" value="ECO:0007669"/>
    <property type="project" value="UniProtKB-KW"/>
</dbReference>
<evidence type="ECO:0000256" key="3">
    <source>
        <dbReference type="ARBA" id="ARBA00010871"/>
    </source>
</evidence>
<dbReference type="InterPro" id="IPR011761">
    <property type="entry name" value="ATP-grasp"/>
</dbReference>
<dbReference type="NCBIfam" id="TIGR01205">
    <property type="entry name" value="D_ala_D_alaTIGR"/>
    <property type="match status" value="1"/>
</dbReference>
<evidence type="ECO:0000256" key="10">
    <source>
        <dbReference type="ARBA" id="ARBA00022984"/>
    </source>
</evidence>
<dbReference type="PANTHER" id="PTHR23132:SF25">
    <property type="entry name" value="D-ALANINE--D-ALANINE LIGASE A"/>
    <property type="match status" value="1"/>
</dbReference>
<evidence type="ECO:0000256" key="12">
    <source>
        <dbReference type="ARBA" id="ARBA00023316"/>
    </source>
</evidence>
<dbReference type="GO" id="GO:0009252">
    <property type="term" value="P:peptidoglycan biosynthetic process"/>
    <property type="evidence" value="ECO:0007669"/>
    <property type="project" value="UniProtKB-KW"/>
</dbReference>
<keyword evidence="9" id="KW-0133">Cell shape</keyword>
<dbReference type="EMBL" id="CAADRM010000091">
    <property type="protein sequence ID" value="VFU14426.1"/>
    <property type="molecule type" value="Genomic_DNA"/>
</dbReference>